<dbReference type="Pfam" id="PF21089">
    <property type="entry name" value="PKS_DH_N"/>
    <property type="match status" value="1"/>
</dbReference>
<dbReference type="InterPro" id="IPR014030">
    <property type="entry name" value="Ketoacyl_synth_N"/>
</dbReference>
<evidence type="ECO:0000256" key="1">
    <source>
        <dbReference type="ARBA" id="ARBA00003299"/>
    </source>
</evidence>
<evidence type="ECO:0000259" key="9">
    <source>
        <dbReference type="PROSITE" id="PS52019"/>
    </source>
</evidence>
<dbReference type="GO" id="GO:0005886">
    <property type="term" value="C:plasma membrane"/>
    <property type="evidence" value="ECO:0007669"/>
    <property type="project" value="TreeGrafter"/>
</dbReference>
<dbReference type="InterPro" id="IPR016039">
    <property type="entry name" value="Thiolase-like"/>
</dbReference>
<evidence type="ECO:0000256" key="4">
    <source>
        <dbReference type="ARBA" id="ARBA00022553"/>
    </source>
</evidence>
<comment type="pathway">
    <text evidence="2">Antibiotic biosynthesis; bacillaene biosynthesis.</text>
</comment>
<dbReference type="InterPro" id="IPR036736">
    <property type="entry name" value="ACP-like_sf"/>
</dbReference>
<feature type="domain" description="Carrier" evidence="7">
    <location>
        <begin position="1725"/>
        <end position="1799"/>
    </location>
</feature>
<evidence type="ECO:0000256" key="2">
    <source>
        <dbReference type="ARBA" id="ARBA00004789"/>
    </source>
</evidence>
<dbReference type="CDD" id="cd00833">
    <property type="entry name" value="PKS"/>
    <property type="match status" value="1"/>
</dbReference>
<dbReference type="EMBL" id="QGGL01000002">
    <property type="protein sequence ID" value="PWK15792.1"/>
    <property type="molecule type" value="Genomic_DNA"/>
</dbReference>
<dbReference type="InterPro" id="IPR014031">
    <property type="entry name" value="Ketoacyl_synth_C"/>
</dbReference>
<dbReference type="SUPFAM" id="SSF55048">
    <property type="entry name" value="Probable ACP-binding domain of malonyl-CoA ACP transacylase"/>
    <property type="match status" value="1"/>
</dbReference>
<dbReference type="SUPFAM" id="SSF47336">
    <property type="entry name" value="ACP-like"/>
    <property type="match status" value="1"/>
</dbReference>
<dbReference type="PANTHER" id="PTHR43775:SF37">
    <property type="entry name" value="SI:DKEY-61P9.11"/>
    <property type="match status" value="1"/>
</dbReference>
<dbReference type="InterPro" id="IPR049551">
    <property type="entry name" value="PKS_DH_C"/>
</dbReference>
<evidence type="ECO:0000256" key="3">
    <source>
        <dbReference type="ARBA" id="ARBA00022450"/>
    </source>
</evidence>
<dbReference type="Proteomes" id="UP000245634">
    <property type="component" value="Unassembled WGS sequence"/>
</dbReference>
<dbReference type="Pfam" id="PF02801">
    <property type="entry name" value="Ketoacyl-synt_C"/>
    <property type="match status" value="1"/>
</dbReference>
<dbReference type="GO" id="GO:0005737">
    <property type="term" value="C:cytoplasm"/>
    <property type="evidence" value="ECO:0007669"/>
    <property type="project" value="TreeGrafter"/>
</dbReference>
<keyword evidence="5 10" id="KW-0808">Transferase</keyword>
<dbReference type="InterPro" id="IPR016035">
    <property type="entry name" value="Acyl_Trfase/lysoPLipase"/>
</dbReference>
<dbReference type="SMART" id="SM00827">
    <property type="entry name" value="PKS_AT"/>
    <property type="match status" value="1"/>
</dbReference>
<dbReference type="InterPro" id="IPR013968">
    <property type="entry name" value="PKS_KR"/>
</dbReference>
<dbReference type="InterPro" id="IPR020806">
    <property type="entry name" value="PKS_PP-bd"/>
</dbReference>
<dbReference type="Gene3D" id="3.10.129.110">
    <property type="entry name" value="Polyketide synthase dehydratase"/>
    <property type="match status" value="1"/>
</dbReference>
<feature type="active site" description="Proton acceptor; for dehydratase activity" evidence="6">
    <location>
        <position position="926"/>
    </location>
</feature>
<dbReference type="GO" id="GO:0031177">
    <property type="term" value="F:phosphopantetheine binding"/>
    <property type="evidence" value="ECO:0007669"/>
    <property type="project" value="InterPro"/>
</dbReference>
<dbReference type="PROSITE" id="PS00012">
    <property type="entry name" value="PHOSPHOPANTETHEINE"/>
    <property type="match status" value="1"/>
</dbReference>
<reference evidence="10 11" key="1">
    <citation type="submission" date="2018-05" db="EMBL/GenBank/DDBJ databases">
        <title>Genomic Encyclopedia of Type Strains, Phase IV (KMG-IV): sequencing the most valuable type-strain genomes for metagenomic binning, comparative biology and taxonomic classification.</title>
        <authorList>
            <person name="Goeker M."/>
        </authorList>
    </citation>
    <scope>NUCLEOTIDE SEQUENCE [LARGE SCALE GENOMIC DNA]</scope>
    <source>
        <strain evidence="10 11">DSM 18773</strain>
    </source>
</reference>
<evidence type="ECO:0000259" key="8">
    <source>
        <dbReference type="PROSITE" id="PS52004"/>
    </source>
</evidence>
<dbReference type="Gene3D" id="1.10.1200.10">
    <property type="entry name" value="ACP-like"/>
    <property type="match status" value="1"/>
</dbReference>
<dbReference type="PROSITE" id="PS52019">
    <property type="entry name" value="PKS_MFAS_DH"/>
    <property type="match status" value="1"/>
</dbReference>
<dbReference type="InterPro" id="IPR016036">
    <property type="entry name" value="Malonyl_transacylase_ACP-bd"/>
</dbReference>
<feature type="domain" description="Ketosynthase family 3 (KS3)" evidence="8">
    <location>
        <begin position="7"/>
        <end position="433"/>
    </location>
</feature>
<dbReference type="FunFam" id="3.40.47.10:FF:000019">
    <property type="entry name" value="Polyketide synthase type I"/>
    <property type="match status" value="1"/>
</dbReference>
<dbReference type="Pfam" id="PF16197">
    <property type="entry name" value="KAsynt_C_assoc"/>
    <property type="match status" value="1"/>
</dbReference>
<feature type="region of interest" description="C-terminal hotdog fold" evidence="6">
    <location>
        <begin position="1032"/>
        <end position="1177"/>
    </location>
</feature>
<dbReference type="CDD" id="cd08955">
    <property type="entry name" value="KR_2_FAS_SDR_x"/>
    <property type="match status" value="1"/>
</dbReference>
<gene>
    <name evidence="10" type="ORF">C7459_10232</name>
</gene>
<dbReference type="Pfam" id="PF00109">
    <property type="entry name" value="ketoacyl-synt"/>
    <property type="match status" value="1"/>
</dbReference>
<dbReference type="InterPro" id="IPR049552">
    <property type="entry name" value="PKS_DH_N"/>
</dbReference>
<dbReference type="InterPro" id="IPR014043">
    <property type="entry name" value="Acyl_transferase_dom"/>
</dbReference>
<feature type="region of interest" description="N-terminal hotdog fold" evidence="6">
    <location>
        <begin position="897"/>
        <end position="1018"/>
    </location>
</feature>
<proteinExistence type="predicted"/>
<evidence type="ECO:0000256" key="6">
    <source>
        <dbReference type="PROSITE-ProRule" id="PRU01363"/>
    </source>
</evidence>
<dbReference type="InterPro" id="IPR009081">
    <property type="entry name" value="PP-bd_ACP"/>
</dbReference>
<protein>
    <submittedName>
        <fullName evidence="10">Acyl transferase domain-containing protein</fullName>
    </submittedName>
</protein>
<dbReference type="InterPro" id="IPR001227">
    <property type="entry name" value="Ac_transferase_dom_sf"/>
</dbReference>
<dbReference type="Gene3D" id="3.40.47.10">
    <property type="match status" value="1"/>
</dbReference>
<dbReference type="InterPro" id="IPR020807">
    <property type="entry name" value="PKS_DH"/>
</dbReference>
<dbReference type="Gene3D" id="3.40.50.720">
    <property type="entry name" value="NAD(P)-binding Rossmann-like Domain"/>
    <property type="match status" value="1"/>
</dbReference>
<dbReference type="PROSITE" id="PS00606">
    <property type="entry name" value="KS3_1"/>
    <property type="match status" value="1"/>
</dbReference>
<dbReference type="InterPro" id="IPR049900">
    <property type="entry name" value="PKS_mFAS_DH"/>
</dbReference>
<dbReference type="InterPro" id="IPR049490">
    <property type="entry name" value="C883_1060-like_KR_N"/>
</dbReference>
<dbReference type="Gene3D" id="3.30.70.3290">
    <property type="match status" value="1"/>
</dbReference>
<evidence type="ECO:0000259" key="7">
    <source>
        <dbReference type="PROSITE" id="PS50075"/>
    </source>
</evidence>
<comment type="caution">
    <text evidence="10">The sequence shown here is derived from an EMBL/GenBank/DDBJ whole genome shotgun (WGS) entry which is preliminary data.</text>
</comment>
<dbReference type="RefSeq" id="WP_245884368.1">
    <property type="nucleotide sequence ID" value="NZ_QGGL01000002.1"/>
</dbReference>
<dbReference type="PANTHER" id="PTHR43775">
    <property type="entry name" value="FATTY ACID SYNTHASE"/>
    <property type="match status" value="1"/>
</dbReference>
<dbReference type="InterPro" id="IPR057326">
    <property type="entry name" value="KR_dom"/>
</dbReference>
<dbReference type="InterPro" id="IPR036291">
    <property type="entry name" value="NAD(P)-bd_dom_sf"/>
</dbReference>
<dbReference type="Pfam" id="PF21394">
    <property type="entry name" value="Beta-ketacyl_N"/>
    <property type="match status" value="1"/>
</dbReference>
<dbReference type="SMART" id="SM00822">
    <property type="entry name" value="PKS_KR"/>
    <property type="match status" value="1"/>
</dbReference>
<dbReference type="UniPathway" id="UPA01003"/>
<dbReference type="SMART" id="SM00825">
    <property type="entry name" value="PKS_KS"/>
    <property type="match status" value="1"/>
</dbReference>
<evidence type="ECO:0000313" key="10">
    <source>
        <dbReference type="EMBL" id="PWK15792.1"/>
    </source>
</evidence>
<keyword evidence="3" id="KW-0596">Phosphopantetheine</keyword>
<dbReference type="Gene3D" id="3.40.366.10">
    <property type="entry name" value="Malonyl-Coenzyme A Acyl Carrier Protein, domain 2"/>
    <property type="match status" value="1"/>
</dbReference>
<dbReference type="Pfam" id="PF14765">
    <property type="entry name" value="PS-DH"/>
    <property type="match status" value="1"/>
</dbReference>
<dbReference type="PROSITE" id="PS50075">
    <property type="entry name" value="CARRIER"/>
    <property type="match status" value="1"/>
</dbReference>
<dbReference type="SUPFAM" id="SSF53901">
    <property type="entry name" value="Thiolase-like"/>
    <property type="match status" value="1"/>
</dbReference>
<dbReference type="InterPro" id="IPR020841">
    <property type="entry name" value="PKS_Beta-ketoAc_synthase_dom"/>
</dbReference>
<dbReference type="InterPro" id="IPR042104">
    <property type="entry name" value="PKS_dehydratase_sf"/>
</dbReference>
<dbReference type="InterPro" id="IPR018201">
    <property type="entry name" value="Ketoacyl_synth_AS"/>
</dbReference>
<dbReference type="GO" id="GO:0004315">
    <property type="term" value="F:3-oxoacyl-[acyl-carrier-protein] synthase activity"/>
    <property type="evidence" value="ECO:0007669"/>
    <property type="project" value="InterPro"/>
</dbReference>
<dbReference type="SMART" id="SM00826">
    <property type="entry name" value="PKS_DH"/>
    <property type="match status" value="1"/>
</dbReference>
<organism evidence="10 11">
    <name type="scientific">Tumebacillus permanentifrigoris</name>
    <dbReference type="NCBI Taxonomy" id="378543"/>
    <lineage>
        <taxon>Bacteria</taxon>
        <taxon>Bacillati</taxon>
        <taxon>Bacillota</taxon>
        <taxon>Bacilli</taxon>
        <taxon>Bacillales</taxon>
        <taxon>Alicyclobacillaceae</taxon>
        <taxon>Tumebacillus</taxon>
    </lineage>
</organism>
<accession>A0A316DE39</accession>
<dbReference type="Pfam" id="PF00698">
    <property type="entry name" value="Acyl_transf_1"/>
    <property type="match status" value="1"/>
</dbReference>
<dbReference type="FunFam" id="3.40.366.10:FF:000002">
    <property type="entry name" value="Probable polyketide synthase 2"/>
    <property type="match status" value="1"/>
</dbReference>
<dbReference type="InterPro" id="IPR006162">
    <property type="entry name" value="Ppantetheine_attach_site"/>
</dbReference>
<evidence type="ECO:0000256" key="5">
    <source>
        <dbReference type="ARBA" id="ARBA00022679"/>
    </source>
</evidence>
<feature type="active site" description="Proton donor; for dehydratase activity" evidence="6">
    <location>
        <position position="1093"/>
    </location>
</feature>
<dbReference type="SUPFAM" id="SSF51735">
    <property type="entry name" value="NAD(P)-binding Rossmann-fold domains"/>
    <property type="match status" value="2"/>
</dbReference>
<dbReference type="InterPro" id="IPR032821">
    <property type="entry name" value="PKS_assoc"/>
</dbReference>
<dbReference type="GO" id="GO:0004312">
    <property type="term" value="F:fatty acid synthase activity"/>
    <property type="evidence" value="ECO:0007669"/>
    <property type="project" value="TreeGrafter"/>
</dbReference>
<dbReference type="GO" id="GO:0071770">
    <property type="term" value="P:DIM/DIP cell wall layer assembly"/>
    <property type="evidence" value="ECO:0007669"/>
    <property type="project" value="TreeGrafter"/>
</dbReference>
<comment type="function">
    <text evidence="1">Involved in some intermediate steps for the synthesis of the antibiotic polyketide bacillaene which is involved in secondary metabolism.</text>
</comment>
<dbReference type="Pfam" id="PF00550">
    <property type="entry name" value="PP-binding"/>
    <property type="match status" value="1"/>
</dbReference>
<dbReference type="InterPro" id="IPR050091">
    <property type="entry name" value="PKS_NRPS_Biosynth_Enz"/>
</dbReference>
<evidence type="ECO:0000313" key="11">
    <source>
        <dbReference type="Proteomes" id="UP000245634"/>
    </source>
</evidence>
<dbReference type="SUPFAM" id="SSF52151">
    <property type="entry name" value="FabD/lysophospholipase-like"/>
    <property type="match status" value="1"/>
</dbReference>
<dbReference type="GO" id="GO:0006633">
    <property type="term" value="P:fatty acid biosynthetic process"/>
    <property type="evidence" value="ECO:0007669"/>
    <property type="project" value="InterPro"/>
</dbReference>
<dbReference type="PROSITE" id="PS52004">
    <property type="entry name" value="KS3_2"/>
    <property type="match status" value="1"/>
</dbReference>
<name>A0A316DE39_9BACL</name>
<dbReference type="Pfam" id="PF08659">
    <property type="entry name" value="KR"/>
    <property type="match status" value="1"/>
</dbReference>
<feature type="domain" description="PKS/mFAS DH" evidence="9">
    <location>
        <begin position="897"/>
        <end position="1177"/>
    </location>
</feature>
<keyword evidence="11" id="KW-1185">Reference proteome</keyword>
<keyword evidence="4" id="KW-0597">Phosphoprotein</keyword>
<dbReference type="SMART" id="SM00823">
    <property type="entry name" value="PKS_PP"/>
    <property type="match status" value="1"/>
</dbReference>
<sequence>MKESQTRDMIAIIGIGCRFPGGVTSPESYWTMLKEGVDAISEVPADRWGRHYFNPNRSTTGKTYTKWGGFLDQVDQFDAAFFGISPREAALLDPQQRLLMETTYEALEDAGLVVETLAGSKTGVYMGGFTLDYQGLQFTESNQDVIESHTATGVMMTLLANRLSYVFDFRGPSVAVDTACSSSLVAVHLACQSLLNGETSFAVAGGVNVMVKPNITIAESKAGMLSPTGRSKTFDESANGYVRGEGAGVVVLKPYEQALADGDDIYAVIRGTACNQDGHSEGLTVPSGDAQQLLVREALERAGVQPHEIQYLEAHGTGTPVGDPIEANALGTVLKEGRTLDNACYIASVKTNFGHTEAAAGVAGLIKATLALKHGEIPAHLHLQNPNPKIDFNELKMRVPLVHTPWPTVEGPRLAGVNSFGFGGTNAHVVLQDAPSAHVRRTQDQDKTVLVPLSARSEKGVIEYAGKLIERLEKSDVSLTDIGYTLTHHRAHHSNRAAVVANSKQDLIDKLTVLQTGEATPGLTTGQVPRGGVPKVAFVYTGMGPQWWGMGHQLLQEEPLFRSVAEEIDAKFQALSGWSLLAEMLKSEAESRMIETEVAQPANFLIQVALSALWRSWGVQADAIIGHSAGEVAAAYEAGAMTLDEAVRLIYHRSSLQQKTTGQGRLVALGLPMEQAKQAMAGYEDHVSFAAINSPSSVTLVGDPEALEKIVNPLQEQQVFCRFLTGKVPYHSHYLEPLKDEFYNAMGVVQLQDTTTPLYSTVTGGFITGSELDTNYWWRNNREPVYFADAMSRMIEDGYQVFVEVGPHPVLASSIRECLALLEKQGVTLNSLRRNEPELPQVLDALGGLYTQGVAVDWDKFFADGNRVKFPTYPWQRERYWHESDRSRAERLGEDLHPLLGRTVRAPHPVFETDINLQNLHWIGDHRIQSSIVFPGAGYAEMMIATVWNSIGKGHPAVMVQDVEFNKALFLNEEETIKLQVRMDSENGNIGIYRSSNYDGLEWSQHAKGVFRPINFFPIANPNMEVLQARITHEVPKEQCYAHFRTLGLEYGQTFQGISQLWQGAREALAKVEVHELLLAEIDQYHVHPAMLDLCFQVLAAALPFNSAESSVYMPTAMRRSYYRNIPMTQKMWIHAKITGQTDTLLTGDIQLIDEQGNLLMEIGQCEARSLRDESQGGSGGNITYSELVWKEQARPEPEEAAAAAQPAGLWLVFTEGQGVGDAVVQDLNQRGDSVLRIERGSDWNLADGVATLNPIDSDHYERLVEWTKGEGQAPFKGIVHLWSLDAQSGDQATLDDLRHAEEIGSASVLLLVKALAQGTLRHSPLLWLVTRGAQPVLGTTERLQVAQSPLWGLARVIGHQEHTDLWGGIIDLDTESLAPATDAALVLEEVLGKTIEDQIAFRQGLRYVVRVKDCGDLTLPLPPVFRPDASYLITGGLGGLGIQVARWSIEQGARRVVLFGREALPPRTDWSHYDAESRVGERIAAVKELEALGASIHVIGCDVTDREDLFAKLSAYEAEGYPAIRGVVHSAGVARPQMLLQMELEDLSTVLRPKVFGSWNLHQYFAQRELDFFVMFSSLASQIVSPGQGNYSAGNAFLDALAYDRQAQGMSACSINWGPWAEVGMATKLDLIEFFDRRGMYQFSPEKGLAAFGNLLMNNKPNLIVCIANWSVVAQNNYPGGMTPAMIFDIAAEEQNASEGQSDNQGTDFLVHWKAESDDAARLALLEEHLQDVVAHVMRLNRANLTNDQPLNSLGLDSMLAIELRVNLEKGLDVKLAVVELLKGPTIAELAASLHEQMVSNLELSEDEELADLLAELGDLNEDEMQALLEAAATQESDDE</sequence>